<protein>
    <recommendedName>
        <fullName evidence="2">Kelch-like protein diablo</fullName>
    </recommendedName>
</protein>
<dbReference type="UniPathway" id="UPA00143"/>
<dbReference type="InterPro" id="IPR015915">
    <property type="entry name" value="Kelch-typ_b-propeller"/>
</dbReference>
<dbReference type="InterPro" id="IPR011705">
    <property type="entry name" value="BACK"/>
</dbReference>
<sequence length="564" mass="64546">MSSKTVNNGNVCELPPAKAYSNLNYSHVVLAALNKQRLERKRCDFILEAENESIYVHKVLLVAVSPYFEAMLEHNLKENVESKVKFTDVKAIALKTIVDYVYSGEIEITEDTVQSLLSTSDLLQIDWVKKKCEHFLMTKVDLTNCFGIWRIADMHSCKELIAYCKGYILKNFPQLINREEFLMLSFEEVKTILVSDGLYVQVEEIAFQSVLNWVKHKREERTAHLRELMSHINLSLLKPELLRSLYRSEPLFCNEFSGILSTNKRKFSCHTPPIKRRKTQNRYMPRVIFAGGQKEGCKISKSCKVYDISNNEMFGVSPLRERKTDLSAVSLHGLVYAMGGLPNWFDINYLQTVERYDPVVDEWTKITPMHTGRCCFGACAHNDLVYVVGGQGNSTVENYNPITNKWYKCPDTPSRYGYGNRAAVIGNSIYSLGKTRSGILFRFDPREGQWDTVDRSDNIGKNVVEVASYDHSLYCIGGCRPKSACKRFDARSNKWQTLPSMNYGREYPYAMIIGYELYVFGGWDKGCVTSVEHYNIHQDEWTIDDSIKIKNCFGGAALVPRVLS</sequence>
<evidence type="ECO:0000256" key="4">
    <source>
        <dbReference type="ARBA" id="ARBA00022737"/>
    </source>
</evidence>
<proteinExistence type="predicted"/>
<dbReference type="AlphaFoldDB" id="A0A1A9V0A5"/>
<evidence type="ECO:0000256" key="1">
    <source>
        <dbReference type="ARBA" id="ARBA00004906"/>
    </source>
</evidence>
<dbReference type="SMART" id="SM00875">
    <property type="entry name" value="BACK"/>
    <property type="match status" value="1"/>
</dbReference>
<dbReference type="VEuPathDB" id="VectorBase:GAUT021592"/>
<feature type="domain" description="BTB" evidence="8">
    <location>
        <begin position="43"/>
        <end position="110"/>
    </location>
</feature>
<dbReference type="SMART" id="SM00612">
    <property type="entry name" value="Kelch"/>
    <property type="match status" value="5"/>
</dbReference>
<organism evidence="9 10">
    <name type="scientific">Glossina austeni</name>
    <name type="common">Savannah tsetse fly</name>
    <dbReference type="NCBI Taxonomy" id="7395"/>
    <lineage>
        <taxon>Eukaryota</taxon>
        <taxon>Metazoa</taxon>
        <taxon>Ecdysozoa</taxon>
        <taxon>Arthropoda</taxon>
        <taxon>Hexapoda</taxon>
        <taxon>Insecta</taxon>
        <taxon>Pterygota</taxon>
        <taxon>Neoptera</taxon>
        <taxon>Endopterygota</taxon>
        <taxon>Diptera</taxon>
        <taxon>Brachycera</taxon>
        <taxon>Muscomorpha</taxon>
        <taxon>Hippoboscoidea</taxon>
        <taxon>Glossinidae</taxon>
        <taxon>Glossina</taxon>
    </lineage>
</organism>
<keyword evidence="6" id="KW-0009">Actin-binding</keyword>
<comment type="pathway">
    <text evidence="1">Protein modification; protein ubiquitination.</text>
</comment>
<dbReference type="PROSITE" id="PS50097">
    <property type="entry name" value="BTB"/>
    <property type="match status" value="1"/>
</dbReference>
<dbReference type="Pfam" id="PF01344">
    <property type="entry name" value="Kelch_1"/>
    <property type="match status" value="4"/>
</dbReference>
<reference evidence="9" key="1">
    <citation type="submission" date="2020-05" db="UniProtKB">
        <authorList>
            <consortium name="EnsemblMetazoa"/>
        </authorList>
    </citation>
    <scope>IDENTIFICATION</scope>
    <source>
        <strain evidence="9">TTRI</strain>
    </source>
</reference>
<dbReference type="PIRSF" id="PIRSF037037">
    <property type="entry name" value="Kelch-like_protein_gigaxonin"/>
    <property type="match status" value="1"/>
</dbReference>
<evidence type="ECO:0000313" key="9">
    <source>
        <dbReference type="EnsemblMetazoa" id="GAUT021592-PA"/>
    </source>
</evidence>
<evidence type="ECO:0000256" key="3">
    <source>
        <dbReference type="ARBA" id="ARBA00022441"/>
    </source>
</evidence>
<evidence type="ECO:0000256" key="6">
    <source>
        <dbReference type="ARBA" id="ARBA00023203"/>
    </source>
</evidence>
<comment type="function">
    <text evidence="7">Probable substrate-specific adapter of an E3 ubiquitin-protein ligase complex which mediates the ubiquitination and subsequent proteasomal degradation of target proteins. May have a role in synapse differentiation and growth.</text>
</comment>
<dbReference type="InterPro" id="IPR000210">
    <property type="entry name" value="BTB/POZ_dom"/>
</dbReference>
<dbReference type="GO" id="GO:0003779">
    <property type="term" value="F:actin binding"/>
    <property type="evidence" value="ECO:0007669"/>
    <property type="project" value="UniProtKB-KW"/>
</dbReference>
<evidence type="ECO:0000256" key="2">
    <source>
        <dbReference type="ARBA" id="ARBA00013699"/>
    </source>
</evidence>
<name>A0A1A9V0A5_GLOAU</name>
<dbReference type="STRING" id="7395.A0A1A9V0A5"/>
<dbReference type="InterPro" id="IPR011043">
    <property type="entry name" value="Gal_Oxase/kelch_b-propeller"/>
</dbReference>
<keyword evidence="4" id="KW-0677">Repeat</keyword>
<evidence type="ECO:0000256" key="5">
    <source>
        <dbReference type="ARBA" id="ARBA00022786"/>
    </source>
</evidence>
<dbReference type="PANTHER" id="PTHR24412:SF441">
    <property type="entry name" value="KELCH-LIKE PROTEIN 28"/>
    <property type="match status" value="1"/>
</dbReference>
<accession>A0A1A9V0A5</accession>
<dbReference type="PANTHER" id="PTHR24412">
    <property type="entry name" value="KELCH PROTEIN"/>
    <property type="match status" value="1"/>
</dbReference>
<dbReference type="SUPFAM" id="SSF54695">
    <property type="entry name" value="POZ domain"/>
    <property type="match status" value="1"/>
</dbReference>
<dbReference type="SUPFAM" id="SSF50965">
    <property type="entry name" value="Galactose oxidase, central domain"/>
    <property type="match status" value="1"/>
</dbReference>
<evidence type="ECO:0000256" key="7">
    <source>
        <dbReference type="ARBA" id="ARBA00043912"/>
    </source>
</evidence>
<dbReference type="Gene3D" id="1.25.40.420">
    <property type="match status" value="1"/>
</dbReference>
<dbReference type="Pfam" id="PF07707">
    <property type="entry name" value="BACK"/>
    <property type="match status" value="1"/>
</dbReference>
<dbReference type="Gene3D" id="3.30.710.10">
    <property type="entry name" value="Potassium Channel Kv1.1, Chain A"/>
    <property type="match status" value="1"/>
</dbReference>
<dbReference type="Proteomes" id="UP000078200">
    <property type="component" value="Unassembled WGS sequence"/>
</dbReference>
<dbReference type="SMART" id="SM00225">
    <property type="entry name" value="BTB"/>
    <property type="match status" value="1"/>
</dbReference>
<keyword evidence="10" id="KW-1185">Reference proteome</keyword>
<dbReference type="EnsemblMetazoa" id="GAUT021592-RA">
    <property type="protein sequence ID" value="GAUT021592-PA"/>
    <property type="gene ID" value="GAUT021592"/>
</dbReference>
<dbReference type="Pfam" id="PF00651">
    <property type="entry name" value="BTB"/>
    <property type="match status" value="1"/>
</dbReference>
<keyword evidence="5" id="KW-0833">Ubl conjugation pathway</keyword>
<dbReference type="Gene3D" id="2.120.10.80">
    <property type="entry name" value="Kelch-type beta propeller"/>
    <property type="match status" value="2"/>
</dbReference>
<dbReference type="InterPro" id="IPR017096">
    <property type="entry name" value="BTB-kelch_protein"/>
</dbReference>
<dbReference type="InterPro" id="IPR011333">
    <property type="entry name" value="SKP1/BTB/POZ_sf"/>
</dbReference>
<evidence type="ECO:0000313" key="10">
    <source>
        <dbReference type="Proteomes" id="UP000078200"/>
    </source>
</evidence>
<dbReference type="GO" id="GO:0016567">
    <property type="term" value="P:protein ubiquitination"/>
    <property type="evidence" value="ECO:0007669"/>
    <property type="project" value="UniProtKB-UniPathway"/>
</dbReference>
<dbReference type="FunFam" id="1.25.40.420:FF:000001">
    <property type="entry name" value="Kelch-like family member 12"/>
    <property type="match status" value="1"/>
</dbReference>
<keyword evidence="3" id="KW-0880">Kelch repeat</keyword>
<dbReference type="InterPro" id="IPR006652">
    <property type="entry name" value="Kelch_1"/>
</dbReference>
<evidence type="ECO:0000259" key="8">
    <source>
        <dbReference type="PROSITE" id="PS50097"/>
    </source>
</evidence>